<dbReference type="AlphaFoldDB" id="A0A212L4K4"/>
<dbReference type="InterPro" id="IPR036457">
    <property type="entry name" value="PPM-type-like_dom_sf"/>
</dbReference>
<dbReference type="SUPFAM" id="SSF81606">
    <property type="entry name" value="PP2C-like"/>
    <property type="match status" value="1"/>
</dbReference>
<sequence length="275" mass="29865">MTASLRPFRVVESLCATGKESEAKKEDRLVVTDHFAAVIDGATSSGPIGDRPGGIVAAEAVERAVKELPPDATVRDFVDRATANIAAAIGDWPDETLMRPSAVAAVWSRARGEVWRVGDCHVRIDGRAYPGGKEIDRIGYEFRCAVIRARLRLGLTSLEAERRVPTMQQPFRPLVTAQHAFLNLDSDDPLAYGGLAGTFVPDRFVEVIEATGARDIVLASDGFLSPPATLAEGLAEIARIRENDPLMVDLVMGSRPFMPGRDYFDDTTYLRIAIG</sequence>
<accession>A0A212L4K4</accession>
<gene>
    <name evidence="1" type="ORF">KL86PLE_100586</name>
</gene>
<dbReference type="Gene3D" id="3.60.40.10">
    <property type="entry name" value="PPM-type phosphatase domain"/>
    <property type="match status" value="1"/>
</dbReference>
<protein>
    <recommendedName>
        <fullName evidence="2">PPM-type phosphatase domain-containing protein</fullName>
    </recommendedName>
</protein>
<evidence type="ECO:0000313" key="1">
    <source>
        <dbReference type="EMBL" id="SCM72446.1"/>
    </source>
</evidence>
<evidence type="ECO:0008006" key="2">
    <source>
        <dbReference type="Google" id="ProtNLM"/>
    </source>
</evidence>
<name>A0A212L4K4_9HYPH</name>
<dbReference type="RefSeq" id="WP_288199284.1">
    <property type="nucleotide sequence ID" value="NZ_LT608334.1"/>
</dbReference>
<proteinExistence type="predicted"/>
<organism evidence="1">
    <name type="scientific">uncultured Pleomorphomonas sp</name>
    <dbReference type="NCBI Taxonomy" id="442121"/>
    <lineage>
        <taxon>Bacteria</taxon>
        <taxon>Pseudomonadati</taxon>
        <taxon>Pseudomonadota</taxon>
        <taxon>Alphaproteobacteria</taxon>
        <taxon>Hyphomicrobiales</taxon>
        <taxon>Pleomorphomonadaceae</taxon>
        <taxon>Pleomorphomonas</taxon>
        <taxon>environmental samples</taxon>
    </lineage>
</organism>
<dbReference type="EMBL" id="FMJD01000002">
    <property type="protein sequence ID" value="SCM72446.1"/>
    <property type="molecule type" value="Genomic_DNA"/>
</dbReference>
<reference evidence="1" key="1">
    <citation type="submission" date="2016-08" db="EMBL/GenBank/DDBJ databases">
        <authorList>
            <person name="Seilhamer J.J."/>
        </authorList>
    </citation>
    <scope>NUCLEOTIDE SEQUENCE</scope>
    <source>
        <strain evidence="1">86</strain>
    </source>
</reference>